<gene>
    <name evidence="1" type="ORF">MENTE1834_LOCUS21220</name>
</gene>
<proteinExistence type="predicted"/>
<reference evidence="1" key="1">
    <citation type="submission" date="2023-11" db="EMBL/GenBank/DDBJ databases">
        <authorList>
            <person name="Poullet M."/>
        </authorList>
    </citation>
    <scope>NUCLEOTIDE SEQUENCE</scope>
    <source>
        <strain evidence="1">E1834</strain>
    </source>
</reference>
<dbReference type="EMBL" id="CAVMJV010000026">
    <property type="protein sequence ID" value="CAK5074469.1"/>
    <property type="molecule type" value="Genomic_DNA"/>
</dbReference>
<dbReference type="Proteomes" id="UP001497535">
    <property type="component" value="Unassembled WGS sequence"/>
</dbReference>
<evidence type="ECO:0000313" key="1">
    <source>
        <dbReference type="EMBL" id="CAK5074469.1"/>
    </source>
</evidence>
<sequence length="77" mass="9168">MRTPVGSNPLETFTKFESNMNCVLFLLQYCFVNHKTLNKSNHHRRDLMKIGEVMQNLKIPKKEVFPFFPILSFLNFF</sequence>
<keyword evidence="2" id="KW-1185">Reference proteome</keyword>
<name>A0ACB0Z6D4_MELEN</name>
<organism evidence="1 2">
    <name type="scientific">Meloidogyne enterolobii</name>
    <name type="common">Root-knot nematode worm</name>
    <name type="synonym">Meloidogyne mayaguensis</name>
    <dbReference type="NCBI Taxonomy" id="390850"/>
    <lineage>
        <taxon>Eukaryota</taxon>
        <taxon>Metazoa</taxon>
        <taxon>Ecdysozoa</taxon>
        <taxon>Nematoda</taxon>
        <taxon>Chromadorea</taxon>
        <taxon>Rhabditida</taxon>
        <taxon>Tylenchina</taxon>
        <taxon>Tylenchomorpha</taxon>
        <taxon>Tylenchoidea</taxon>
        <taxon>Meloidogynidae</taxon>
        <taxon>Meloidogyninae</taxon>
        <taxon>Meloidogyne</taxon>
    </lineage>
</organism>
<accession>A0ACB0Z6D4</accession>
<comment type="caution">
    <text evidence="1">The sequence shown here is derived from an EMBL/GenBank/DDBJ whole genome shotgun (WGS) entry which is preliminary data.</text>
</comment>
<evidence type="ECO:0000313" key="2">
    <source>
        <dbReference type="Proteomes" id="UP001497535"/>
    </source>
</evidence>
<protein>
    <submittedName>
        <fullName evidence="1">Uncharacterized protein</fullName>
    </submittedName>
</protein>